<evidence type="ECO:0000313" key="1">
    <source>
        <dbReference type="EMBL" id="KAH1091916.1"/>
    </source>
</evidence>
<evidence type="ECO:0000313" key="2">
    <source>
        <dbReference type="Proteomes" id="UP000828251"/>
    </source>
</evidence>
<dbReference type="AlphaFoldDB" id="A0A9D4A7U8"/>
<organism evidence="1 2">
    <name type="scientific">Gossypium stocksii</name>
    <dbReference type="NCBI Taxonomy" id="47602"/>
    <lineage>
        <taxon>Eukaryota</taxon>
        <taxon>Viridiplantae</taxon>
        <taxon>Streptophyta</taxon>
        <taxon>Embryophyta</taxon>
        <taxon>Tracheophyta</taxon>
        <taxon>Spermatophyta</taxon>
        <taxon>Magnoliopsida</taxon>
        <taxon>eudicotyledons</taxon>
        <taxon>Gunneridae</taxon>
        <taxon>Pentapetalae</taxon>
        <taxon>rosids</taxon>
        <taxon>malvids</taxon>
        <taxon>Malvales</taxon>
        <taxon>Malvaceae</taxon>
        <taxon>Malvoideae</taxon>
        <taxon>Gossypium</taxon>
    </lineage>
</organism>
<dbReference type="Proteomes" id="UP000828251">
    <property type="component" value="Unassembled WGS sequence"/>
</dbReference>
<reference evidence="1 2" key="1">
    <citation type="journal article" date="2021" name="Plant Biotechnol. J.">
        <title>Multi-omics assisted identification of the key and species-specific regulatory components of drought-tolerant mechanisms in Gossypium stocksii.</title>
        <authorList>
            <person name="Yu D."/>
            <person name="Ke L."/>
            <person name="Zhang D."/>
            <person name="Wu Y."/>
            <person name="Sun Y."/>
            <person name="Mei J."/>
            <person name="Sun J."/>
            <person name="Sun Y."/>
        </authorList>
    </citation>
    <scope>NUCLEOTIDE SEQUENCE [LARGE SCALE GENOMIC DNA]</scope>
    <source>
        <strain evidence="2">cv. E1</strain>
        <tissue evidence="1">Leaf</tissue>
    </source>
</reference>
<proteinExistence type="predicted"/>
<comment type="caution">
    <text evidence="1">The sequence shown here is derived from an EMBL/GenBank/DDBJ whole genome shotgun (WGS) entry which is preliminary data.</text>
</comment>
<name>A0A9D4A7U8_9ROSI</name>
<sequence length="190" mass="21585">MPLYHCLPLQRKWYLLGSLSILLPNFTYQFEIVIGERCLSDSKKGFILPLYLVEAGFHLPLHPFFLAVLQEADGKLARALIRKYREPFDFFYTIYNIPPYRCLTSTPEFIDESSGRDLVENVTNPTVSYAGPTHLLPLTPLSQPKSMDVEALFESVQQAMDIVDSRMRAGSSSRKRFILEKGSSSAKKSS</sequence>
<accession>A0A9D4A7U8</accession>
<protein>
    <submittedName>
        <fullName evidence="1">Uncharacterized protein</fullName>
    </submittedName>
</protein>
<dbReference type="EMBL" id="JAIQCV010000006">
    <property type="protein sequence ID" value="KAH1091916.1"/>
    <property type="molecule type" value="Genomic_DNA"/>
</dbReference>
<gene>
    <name evidence="1" type="ORF">J1N35_019173</name>
</gene>
<keyword evidence="2" id="KW-1185">Reference proteome</keyword>